<dbReference type="RefSeq" id="WP_152593114.1">
    <property type="nucleotide sequence ID" value="NZ_CP011786.1"/>
</dbReference>
<dbReference type="EMBL" id="JGYK01000001">
    <property type="protein sequence ID" value="KFI39802.1"/>
    <property type="molecule type" value="Genomic_DNA"/>
</dbReference>
<proteinExistence type="predicted"/>
<dbReference type="OrthoDB" id="7872799at2"/>
<gene>
    <name evidence="2" type="ORF">BACT_0502</name>
</gene>
<reference evidence="2 3" key="1">
    <citation type="submission" date="2014-03" db="EMBL/GenBank/DDBJ databases">
        <title>Genomics of Bifidobacteria.</title>
        <authorList>
            <person name="Ventura M."/>
            <person name="Milani C."/>
            <person name="Lugli G.A."/>
        </authorList>
    </citation>
    <scope>NUCLEOTIDE SEQUENCE [LARGE SCALE GENOMIC DNA]</scope>
    <source>
        <strain evidence="2 3">DSM 22766</strain>
    </source>
</reference>
<evidence type="ECO:0000313" key="2">
    <source>
        <dbReference type="EMBL" id="KFI39802.1"/>
    </source>
</evidence>
<dbReference type="Proteomes" id="UP000029015">
    <property type="component" value="Unassembled WGS sequence"/>
</dbReference>
<protein>
    <submittedName>
        <fullName evidence="2">Uncharacterized protein</fullName>
    </submittedName>
</protein>
<evidence type="ECO:0000256" key="1">
    <source>
        <dbReference type="SAM" id="MobiDB-lite"/>
    </source>
</evidence>
<dbReference type="AlphaFoldDB" id="A0A086YZV2"/>
<feature type="region of interest" description="Disordered" evidence="1">
    <location>
        <begin position="28"/>
        <end position="83"/>
    </location>
</feature>
<dbReference type="STRING" id="1437605.AB656_01130"/>
<comment type="caution">
    <text evidence="2">The sequence shown here is derived from an EMBL/GenBank/DDBJ whole genome shotgun (WGS) entry which is preliminary data.</text>
</comment>
<keyword evidence="3" id="KW-1185">Reference proteome</keyword>
<accession>A0A086YZV2</accession>
<sequence>MSSGKTSHESLSAEIRKCPQCSKAFIPSRKDQKYCSPACRKQASRNRTRSTPASSRTTKQAKATPRRRKNPEHLSQEDFEEMVDPLPTYEDMLRLTVRRLKKAIESDKTSSRDLPALSRQLLSASKELEDYQEDDGPAFPLINEESEAQDVPFSAEAI</sequence>
<name>A0A086YZV2_9BIFI</name>
<evidence type="ECO:0000313" key="3">
    <source>
        <dbReference type="Proteomes" id="UP000029015"/>
    </source>
</evidence>
<feature type="compositionally biased region" description="Low complexity" evidence="1">
    <location>
        <begin position="49"/>
        <end position="58"/>
    </location>
</feature>
<organism evidence="2 3">
    <name type="scientific">Bifidobacterium actinocoloniiforme DSM 22766</name>
    <dbReference type="NCBI Taxonomy" id="1437605"/>
    <lineage>
        <taxon>Bacteria</taxon>
        <taxon>Bacillati</taxon>
        <taxon>Actinomycetota</taxon>
        <taxon>Actinomycetes</taxon>
        <taxon>Bifidobacteriales</taxon>
        <taxon>Bifidobacteriaceae</taxon>
        <taxon>Bifidobacterium</taxon>
    </lineage>
</organism>